<dbReference type="PANTHER" id="PTHR12126">
    <property type="entry name" value="NADH-UBIQUINONE OXIDOREDUCTASE 39 KDA SUBUNIT-RELATED"/>
    <property type="match status" value="1"/>
</dbReference>
<dbReference type="SUPFAM" id="SSF48403">
    <property type="entry name" value="Ankyrin repeat"/>
    <property type="match status" value="1"/>
</dbReference>
<protein>
    <recommendedName>
        <fullName evidence="3">NAD-dependent epimerase/dehydratase domain-containing protein</fullName>
    </recommendedName>
</protein>
<keyword evidence="5" id="KW-1185">Reference proteome</keyword>
<dbReference type="InterPro" id="IPR036291">
    <property type="entry name" value="NAD(P)-bd_dom_sf"/>
</dbReference>
<dbReference type="EMBL" id="BRXZ01001089">
    <property type="protein sequence ID" value="GMH62049.1"/>
    <property type="molecule type" value="Genomic_DNA"/>
</dbReference>
<organism evidence="4 5">
    <name type="scientific">Triparma retinervis</name>
    <dbReference type="NCBI Taxonomy" id="2557542"/>
    <lineage>
        <taxon>Eukaryota</taxon>
        <taxon>Sar</taxon>
        <taxon>Stramenopiles</taxon>
        <taxon>Ochrophyta</taxon>
        <taxon>Bolidophyceae</taxon>
        <taxon>Parmales</taxon>
        <taxon>Triparmaceae</taxon>
        <taxon>Triparma</taxon>
    </lineage>
</organism>
<dbReference type="GO" id="GO:0044877">
    <property type="term" value="F:protein-containing complex binding"/>
    <property type="evidence" value="ECO:0007669"/>
    <property type="project" value="TreeGrafter"/>
</dbReference>
<dbReference type="Pfam" id="PF01370">
    <property type="entry name" value="Epimerase"/>
    <property type="match status" value="1"/>
</dbReference>
<dbReference type="InterPro" id="IPR036770">
    <property type="entry name" value="Ankyrin_rpt-contain_sf"/>
</dbReference>
<feature type="signal peptide" evidence="2">
    <location>
        <begin position="1"/>
        <end position="20"/>
    </location>
</feature>
<reference evidence="4" key="1">
    <citation type="submission" date="2022-07" db="EMBL/GenBank/DDBJ databases">
        <title>Genome analysis of Parmales, a sister group of diatoms, reveals the evolutionary specialization of diatoms from phago-mixotrophs to photoautotrophs.</title>
        <authorList>
            <person name="Ban H."/>
            <person name="Sato S."/>
            <person name="Yoshikawa S."/>
            <person name="Kazumasa Y."/>
            <person name="Nakamura Y."/>
            <person name="Ichinomiya M."/>
            <person name="Saitoh K."/>
            <person name="Sato N."/>
            <person name="Blanc-Mathieu R."/>
            <person name="Endo H."/>
            <person name="Kuwata A."/>
            <person name="Ogata H."/>
        </authorList>
    </citation>
    <scope>NUCLEOTIDE SEQUENCE</scope>
</reference>
<comment type="caution">
    <text evidence="4">The sequence shown here is derived from an EMBL/GenBank/DDBJ whole genome shotgun (WGS) entry which is preliminary data.</text>
</comment>
<dbReference type="PANTHER" id="PTHR12126:SF15">
    <property type="entry name" value="NAD(P)-BINDING DOMAIN-CONTAINING PROTEIN"/>
    <property type="match status" value="1"/>
</dbReference>
<accession>A0A9W7A4Z9</accession>
<dbReference type="OrthoDB" id="20872at2759"/>
<dbReference type="InterPro" id="IPR051207">
    <property type="entry name" value="ComplexI_NDUFA9_subunit"/>
</dbReference>
<feature type="chain" id="PRO_5040943223" description="NAD-dependent epimerase/dehydratase domain-containing protein" evidence="2">
    <location>
        <begin position="21"/>
        <end position="393"/>
    </location>
</feature>
<evidence type="ECO:0000256" key="2">
    <source>
        <dbReference type="SAM" id="SignalP"/>
    </source>
</evidence>
<dbReference type="GO" id="GO:0005739">
    <property type="term" value="C:mitochondrion"/>
    <property type="evidence" value="ECO:0007669"/>
    <property type="project" value="TreeGrafter"/>
</dbReference>
<dbReference type="Gene3D" id="3.40.50.720">
    <property type="entry name" value="NAD(P)-binding Rossmann-like Domain"/>
    <property type="match status" value="1"/>
</dbReference>
<dbReference type="SUPFAM" id="SSF51735">
    <property type="entry name" value="NAD(P)-binding Rossmann-fold domains"/>
    <property type="match status" value="1"/>
</dbReference>
<gene>
    <name evidence="4" type="ORF">TrRE_jg13306</name>
</gene>
<evidence type="ECO:0000256" key="1">
    <source>
        <dbReference type="PROSITE-ProRule" id="PRU00023"/>
    </source>
</evidence>
<name>A0A9W7A4Z9_9STRA</name>
<dbReference type="InterPro" id="IPR002110">
    <property type="entry name" value="Ankyrin_rpt"/>
</dbReference>
<keyword evidence="2" id="KW-0732">Signal</keyword>
<proteinExistence type="predicted"/>
<evidence type="ECO:0000313" key="4">
    <source>
        <dbReference type="EMBL" id="GMH62049.1"/>
    </source>
</evidence>
<dbReference type="AlphaFoldDB" id="A0A9W7A4Z9"/>
<keyword evidence="1" id="KW-0040">ANK repeat</keyword>
<dbReference type="Pfam" id="PF00023">
    <property type="entry name" value="Ank"/>
    <property type="match status" value="1"/>
</dbReference>
<evidence type="ECO:0000259" key="3">
    <source>
        <dbReference type="Pfam" id="PF01370"/>
    </source>
</evidence>
<dbReference type="PROSITE" id="PS50088">
    <property type="entry name" value="ANK_REPEAT"/>
    <property type="match status" value="1"/>
</dbReference>
<dbReference type="InterPro" id="IPR001509">
    <property type="entry name" value="Epimerase_deHydtase"/>
</dbReference>
<dbReference type="Proteomes" id="UP001165082">
    <property type="component" value="Unassembled WGS sequence"/>
</dbReference>
<feature type="repeat" description="ANK" evidence="1">
    <location>
        <begin position="273"/>
        <end position="305"/>
    </location>
</feature>
<evidence type="ECO:0000313" key="5">
    <source>
        <dbReference type="Proteomes" id="UP001165082"/>
    </source>
</evidence>
<dbReference type="Gene3D" id="1.25.40.20">
    <property type="entry name" value="Ankyrin repeat-containing domain"/>
    <property type="match status" value="1"/>
</dbReference>
<sequence length="393" mass="41593">MLHLFLLLLVVLLLSLPGSGLVVVLGGNGYVGSTITQKLNDAGIKTVTVGRSSTNKSPSPLSTHVTFDLVSATPTLSSLLSSTPHSPSEVTAVVHSIGCLLDTSSGLGSFNKFASGTGREPGGSYDEITRGTVSKMVGMLEGSGWAPGSEPKIVFVSAAEAGWDAGNGGETVERLLAPGWLKRYLKAKREAEGIIRGSGRDHFILRPSIIYSEGDVGSLGARVGFTLGERAGIKFVEGPIEVGTLAKGVRLLIEGKWEGGIWNGRRIKELNGTGQTPLHMALGYDYHSVADFLLAHGADDSIKNNSGHPAKFGIDGDKDPSDPMYLLDSCKNTKQALAALKALSARANEAPEKLDKGVVAMMGMQVKKGNKNLEKGEWTDECQAKFKEVMEML</sequence>
<feature type="domain" description="NAD-dependent epimerase/dehydratase" evidence="3">
    <location>
        <begin position="22"/>
        <end position="95"/>
    </location>
</feature>
<dbReference type="PROSITE" id="PS50297">
    <property type="entry name" value="ANK_REP_REGION"/>
    <property type="match status" value="1"/>
</dbReference>